<dbReference type="PROSITE" id="PS51257">
    <property type="entry name" value="PROKAR_LIPOPROTEIN"/>
    <property type="match status" value="1"/>
</dbReference>
<dbReference type="SUPFAM" id="SSF53850">
    <property type="entry name" value="Periplasmic binding protein-like II"/>
    <property type="match status" value="1"/>
</dbReference>
<accession>A0A7Y9ATB4</accession>
<evidence type="ECO:0000256" key="2">
    <source>
        <dbReference type="SAM" id="SignalP"/>
    </source>
</evidence>
<protein>
    <submittedName>
        <fullName evidence="3">Iron(III) transport system substrate-binding protein</fullName>
    </submittedName>
</protein>
<organism evidence="3 4">
    <name type="scientific">Kineococcus aurantiacus</name>
    <dbReference type="NCBI Taxonomy" id="37633"/>
    <lineage>
        <taxon>Bacteria</taxon>
        <taxon>Bacillati</taxon>
        <taxon>Actinomycetota</taxon>
        <taxon>Actinomycetes</taxon>
        <taxon>Kineosporiales</taxon>
        <taxon>Kineosporiaceae</taxon>
        <taxon>Kineococcus</taxon>
    </lineage>
</organism>
<evidence type="ECO:0000313" key="3">
    <source>
        <dbReference type="EMBL" id="NYD21457.1"/>
    </source>
</evidence>
<proteinExistence type="predicted"/>
<dbReference type="PROSITE" id="PS51318">
    <property type="entry name" value="TAT"/>
    <property type="match status" value="1"/>
</dbReference>
<comment type="caution">
    <text evidence="3">The sequence shown here is derived from an EMBL/GenBank/DDBJ whole genome shotgun (WGS) entry which is preliminary data.</text>
</comment>
<dbReference type="PANTHER" id="PTHR30006:SF24">
    <property type="entry name" value="SLL0237 PROTEIN"/>
    <property type="match status" value="1"/>
</dbReference>
<feature type="signal peptide" evidence="2">
    <location>
        <begin position="1"/>
        <end position="17"/>
    </location>
</feature>
<evidence type="ECO:0000256" key="1">
    <source>
        <dbReference type="ARBA" id="ARBA00022729"/>
    </source>
</evidence>
<feature type="chain" id="PRO_5031039573" evidence="2">
    <location>
        <begin position="18"/>
        <end position="379"/>
    </location>
</feature>
<evidence type="ECO:0000313" key="4">
    <source>
        <dbReference type="Proteomes" id="UP000521922"/>
    </source>
</evidence>
<dbReference type="Pfam" id="PF13343">
    <property type="entry name" value="SBP_bac_6"/>
    <property type="match status" value="1"/>
</dbReference>
<dbReference type="InterPro" id="IPR006311">
    <property type="entry name" value="TAT_signal"/>
</dbReference>
<dbReference type="RefSeq" id="WP_179749771.1">
    <property type="nucleotide sequence ID" value="NZ_BAAAGN010000005.1"/>
</dbReference>
<gene>
    <name evidence="3" type="ORF">BJ968_000997</name>
</gene>
<dbReference type="EMBL" id="JACCBB010000001">
    <property type="protein sequence ID" value="NYD21457.1"/>
    <property type="molecule type" value="Genomic_DNA"/>
</dbReference>
<dbReference type="Gene3D" id="3.40.190.10">
    <property type="entry name" value="Periplasmic binding protein-like II"/>
    <property type="match status" value="2"/>
</dbReference>
<reference evidence="3 4" key="1">
    <citation type="submission" date="2020-07" db="EMBL/GenBank/DDBJ databases">
        <title>Sequencing the genomes of 1000 actinobacteria strains.</title>
        <authorList>
            <person name="Klenk H.-P."/>
        </authorList>
    </citation>
    <scope>NUCLEOTIDE SEQUENCE [LARGE SCALE GENOMIC DNA]</scope>
    <source>
        <strain evidence="3 4">DSM 7487</strain>
    </source>
</reference>
<dbReference type="Proteomes" id="UP000521922">
    <property type="component" value="Unassembled WGS sequence"/>
</dbReference>
<keyword evidence="4" id="KW-1185">Reference proteome</keyword>
<keyword evidence="1 2" id="KW-0732">Signal</keyword>
<dbReference type="AlphaFoldDB" id="A0A7Y9ATB4"/>
<dbReference type="PANTHER" id="PTHR30006">
    <property type="entry name" value="THIAMINE-BINDING PERIPLASMIC PROTEIN-RELATED"/>
    <property type="match status" value="1"/>
</dbReference>
<name>A0A7Y9ATB4_9ACTN</name>
<sequence length="379" mass="40270">MSSTRSTTRLSRRTVLAAGTLSAAGLGAAACAPPPSYQLVSPASSVETTSGLVVDGELIADAALFAAAKAEGRVSLYTGYVENSEKEVVRAFTADTGIAVDVIRLVPNRLLERVLSEQGAGRLRADVVRSSDPANVLRMQEAGVFAPHVVPGYDELDDTVRYADGSYYRCFDPAFTFGCNTALVEEDERPRSWHDLVDPRWKDRLGITQAGAGGSSLSLTRFQLEVLGPDWLEALAANSPRIFDSSGAMQESLARGEIHASTAVVSSLNIAMAKNAPVQFVVPEEGFALYDYFAGVAAAAPHPSAAQVFLNWNMSRRGGAVFADIGEYSTNPDADPPTVHGTTLPTVATGLPHRPDPRDLAAHQASDQELWNAAFGYVG</sequence>